<protein>
    <submittedName>
        <fullName evidence="1">Uncharacterized protein</fullName>
    </submittedName>
</protein>
<dbReference type="Proteomes" id="UP000610459">
    <property type="component" value="Unassembled WGS sequence"/>
</dbReference>
<organism evidence="1 2">
    <name type="scientific">Enterobacter agglomerans</name>
    <name type="common">Erwinia herbicola</name>
    <name type="synonym">Pantoea agglomerans</name>
    <dbReference type="NCBI Taxonomy" id="549"/>
    <lineage>
        <taxon>Bacteria</taxon>
        <taxon>Pseudomonadati</taxon>
        <taxon>Pseudomonadota</taxon>
        <taxon>Gammaproteobacteria</taxon>
        <taxon>Enterobacterales</taxon>
        <taxon>Erwiniaceae</taxon>
        <taxon>Pantoea</taxon>
        <taxon>Pantoea agglomerans group</taxon>
    </lineage>
</organism>
<gene>
    <name evidence="1" type="ORF">IFT41_23755</name>
</gene>
<evidence type="ECO:0000313" key="2">
    <source>
        <dbReference type="Proteomes" id="UP000610459"/>
    </source>
</evidence>
<accession>A0ACC5PV26</accession>
<name>A0ACC5PV26_ENTAG</name>
<evidence type="ECO:0000313" key="1">
    <source>
        <dbReference type="EMBL" id="MBD8129116.1"/>
    </source>
</evidence>
<proteinExistence type="predicted"/>
<comment type="caution">
    <text evidence="1">The sequence shown here is derived from an EMBL/GenBank/DDBJ whole genome shotgun (WGS) entry which is preliminary data.</text>
</comment>
<sequence length="237" mass="26689">MKLMREKIFYFFFLLVFLTGSVNAITVKTVYRADIRNPEQVFSEGFTAWGTNINYMSHILGLSGSSGQRNSAFIPTSSNHDIADDFARERAVETGSTYYIYNIRATDNFYPALDTVYHIYDTHNVRVSDDVRATVAREQEYTAYSSISSSQIRSVEMLTFTNGQWVTETRENPNYIDDATTHSHDGPYLGSDNSPLNHSARLLVGFSGIGAAFIPSEDQERNHPAIFCLNCLGKTEL</sequence>
<dbReference type="EMBL" id="JACYNR010000035">
    <property type="protein sequence ID" value="MBD8129116.1"/>
    <property type="molecule type" value="Genomic_DNA"/>
</dbReference>
<reference evidence="1 2" key="1">
    <citation type="journal article" date="2020" name="FEMS Microbiol. Ecol.">
        <title>Temporal dynamics of bacterial communities during seed development and maturation.</title>
        <authorList>
            <person name="Chesneau G."/>
            <person name="Torres-Cortes G."/>
            <person name="Briand M."/>
            <person name="Darrasse A."/>
            <person name="Preveaux A."/>
            <person name="Marais C."/>
            <person name="Jacques M.A."/>
            <person name="Shade A."/>
            <person name="Barret M."/>
        </authorList>
    </citation>
    <scope>NUCLEOTIDE SEQUENCE [LARGE SCALE GENOMIC DNA]</scope>
    <source>
        <strain evidence="1 2">CFBP13709</strain>
    </source>
</reference>
<keyword evidence="2" id="KW-1185">Reference proteome</keyword>